<evidence type="ECO:0000313" key="3">
    <source>
        <dbReference type="WBParaSite" id="Hba_06944"/>
    </source>
</evidence>
<sequence>MASNLLRNENRKSSLLMLLLILLINMLYHVSKFRYNRFKEPRTERLHSRRSIHPSVACGDALIGIIFYFIVSLITKYINQVRILAPVFIFANFSIAVCGMTVKQYVKGSIAQAVASPVNYFVKMLAQLAEIVIFMRVLLHQLHNATV</sequence>
<protein>
    <submittedName>
        <fullName evidence="3">Sulfate_transp domain-containing protein</fullName>
    </submittedName>
</protein>
<accession>A0A1I7WP63</accession>
<evidence type="ECO:0000256" key="1">
    <source>
        <dbReference type="SAM" id="Phobius"/>
    </source>
</evidence>
<name>A0A1I7WP63_HETBA</name>
<feature type="transmembrane region" description="Helical" evidence="1">
    <location>
        <begin position="83"/>
        <end position="106"/>
    </location>
</feature>
<evidence type="ECO:0000313" key="2">
    <source>
        <dbReference type="Proteomes" id="UP000095283"/>
    </source>
</evidence>
<keyword evidence="1" id="KW-0812">Transmembrane</keyword>
<feature type="transmembrane region" description="Helical" evidence="1">
    <location>
        <begin position="118"/>
        <end position="139"/>
    </location>
</feature>
<proteinExistence type="predicted"/>
<reference evidence="3" key="1">
    <citation type="submission" date="2016-11" db="UniProtKB">
        <authorList>
            <consortium name="WormBaseParasite"/>
        </authorList>
    </citation>
    <scope>IDENTIFICATION</scope>
</reference>
<keyword evidence="1" id="KW-1133">Transmembrane helix</keyword>
<feature type="transmembrane region" description="Helical" evidence="1">
    <location>
        <begin position="52"/>
        <end position="71"/>
    </location>
</feature>
<dbReference type="WBParaSite" id="Hba_06944">
    <property type="protein sequence ID" value="Hba_06944"/>
    <property type="gene ID" value="Hba_06944"/>
</dbReference>
<dbReference type="AlphaFoldDB" id="A0A1I7WP63"/>
<feature type="transmembrane region" description="Helical" evidence="1">
    <location>
        <begin position="13"/>
        <end position="31"/>
    </location>
</feature>
<keyword evidence="2" id="KW-1185">Reference proteome</keyword>
<organism evidence="2 3">
    <name type="scientific">Heterorhabditis bacteriophora</name>
    <name type="common">Entomopathogenic nematode worm</name>
    <dbReference type="NCBI Taxonomy" id="37862"/>
    <lineage>
        <taxon>Eukaryota</taxon>
        <taxon>Metazoa</taxon>
        <taxon>Ecdysozoa</taxon>
        <taxon>Nematoda</taxon>
        <taxon>Chromadorea</taxon>
        <taxon>Rhabditida</taxon>
        <taxon>Rhabditina</taxon>
        <taxon>Rhabditomorpha</taxon>
        <taxon>Strongyloidea</taxon>
        <taxon>Heterorhabditidae</taxon>
        <taxon>Heterorhabditis</taxon>
    </lineage>
</organism>
<keyword evidence="1" id="KW-0472">Membrane</keyword>
<dbReference type="Proteomes" id="UP000095283">
    <property type="component" value="Unplaced"/>
</dbReference>